<dbReference type="Pfam" id="PF13392">
    <property type="entry name" value="HNH_3"/>
    <property type="match status" value="1"/>
</dbReference>
<dbReference type="InterPro" id="IPR003615">
    <property type="entry name" value="HNH_nuc"/>
</dbReference>
<organism evidence="2 3">
    <name type="scientific">Pseudomonas gingeri</name>
    <dbReference type="NCBI Taxonomy" id="117681"/>
    <lineage>
        <taxon>Bacteria</taxon>
        <taxon>Pseudomonadati</taxon>
        <taxon>Pseudomonadota</taxon>
        <taxon>Gammaproteobacteria</taxon>
        <taxon>Pseudomonadales</taxon>
        <taxon>Pseudomonadaceae</taxon>
        <taxon>Pseudomonas</taxon>
    </lineage>
</organism>
<dbReference type="EMBL" id="JACAQE010000008">
    <property type="protein sequence ID" value="NWC16486.1"/>
    <property type="molecule type" value="Genomic_DNA"/>
</dbReference>
<evidence type="ECO:0000313" key="3">
    <source>
        <dbReference type="Proteomes" id="UP000517547"/>
    </source>
</evidence>
<comment type="caution">
    <text evidence="2">The sequence shown here is derived from an EMBL/GenBank/DDBJ whole genome shotgun (WGS) entry which is preliminary data.</text>
</comment>
<dbReference type="GO" id="GO:0004519">
    <property type="term" value="F:endonuclease activity"/>
    <property type="evidence" value="ECO:0007669"/>
    <property type="project" value="UniProtKB-KW"/>
</dbReference>
<protein>
    <submittedName>
        <fullName evidence="2">HNH endonuclease</fullName>
    </submittedName>
</protein>
<dbReference type="AlphaFoldDB" id="A0A7Y7Y2C7"/>
<sequence length="244" mass="27514">MTVTIKLSPMAKAALKRAHAEWISRSRPSPRRRNWTLAEESVLKARYADEPTESIAADLGLTAPQVYRKANQLGLHKSEKYLKQCLAACGQQLNNSGKASRFPTGHRPWNQGLKGLSVNGHSADTQFKKGSKPGNWLPIGSTRTTPDGYLQRKVTDTGYPPADWISVHILLWEEHNGPIPAGHCLCFKDGNKTRIVLENLELITRAERMRRNTIHRYPDELKSVIRAVGKLKRAIREVEHEKQD</sequence>
<gene>
    <name evidence="2" type="ORF">HX845_22705</name>
</gene>
<keyword evidence="2" id="KW-0540">Nuclease</keyword>
<accession>A0A7Y7Y2C7</accession>
<dbReference type="SUPFAM" id="SSF54060">
    <property type="entry name" value="His-Me finger endonucleases"/>
    <property type="match status" value="1"/>
</dbReference>
<proteinExistence type="predicted"/>
<dbReference type="Gene3D" id="3.90.75.20">
    <property type="match status" value="1"/>
</dbReference>
<keyword evidence="2" id="KW-0378">Hydrolase</keyword>
<evidence type="ECO:0000313" key="2">
    <source>
        <dbReference type="EMBL" id="NWC16486.1"/>
    </source>
</evidence>
<name>A0A7Y7Y2C7_9PSED</name>
<dbReference type="Proteomes" id="UP000517547">
    <property type="component" value="Unassembled WGS sequence"/>
</dbReference>
<dbReference type="RefSeq" id="WP_083875256.1">
    <property type="nucleotide sequence ID" value="NZ_JACAQE010000008.1"/>
</dbReference>
<keyword evidence="2" id="KW-0255">Endonuclease</keyword>
<feature type="domain" description="HNH nuclease" evidence="1">
    <location>
        <begin position="167"/>
        <end position="210"/>
    </location>
</feature>
<dbReference type="InterPro" id="IPR044925">
    <property type="entry name" value="His-Me_finger_sf"/>
</dbReference>
<reference evidence="2 3" key="1">
    <citation type="submission" date="2020-04" db="EMBL/GenBank/DDBJ databases">
        <title>Molecular characterization of pseudomonads from Agaricus bisporus reveal novel blotch 2 pathogens in Western Europe.</title>
        <authorList>
            <person name="Taparia T."/>
            <person name="Krijger M."/>
            <person name="Haynes E."/>
            <person name="Elpinstone J.G."/>
            <person name="Noble R."/>
            <person name="Van Der Wolf J."/>
        </authorList>
    </citation>
    <scope>NUCLEOTIDE SEQUENCE [LARGE SCALE GENOMIC DNA]</scope>
    <source>
        <strain evidence="2 3">IPO3738</strain>
    </source>
</reference>
<evidence type="ECO:0000259" key="1">
    <source>
        <dbReference type="Pfam" id="PF13392"/>
    </source>
</evidence>